<dbReference type="EC" id="1.1.1.1" evidence="3"/>
<dbReference type="Pfam" id="PF08240">
    <property type="entry name" value="ADH_N"/>
    <property type="match status" value="1"/>
</dbReference>
<comment type="catalytic activity">
    <reaction evidence="8">
        <text>a primary alcohol + NAD(+) = an aldehyde + NADH + H(+)</text>
        <dbReference type="Rhea" id="RHEA:10736"/>
        <dbReference type="ChEBI" id="CHEBI:15378"/>
        <dbReference type="ChEBI" id="CHEBI:15734"/>
        <dbReference type="ChEBI" id="CHEBI:17478"/>
        <dbReference type="ChEBI" id="CHEBI:57540"/>
        <dbReference type="ChEBI" id="CHEBI:57945"/>
        <dbReference type="EC" id="1.1.1.1"/>
    </reaction>
</comment>
<dbReference type="RefSeq" id="WP_307782544.1">
    <property type="nucleotide sequence ID" value="NZ_JAFBCM010000001.1"/>
</dbReference>
<sequence length="337" mass="35700">MAAAKPEAMRAWVVKAPGELELVELPVPAPAPDELLLRVVASGVCRTDLHVLDGDLPPHKSPVVPGHQVVGELVASGSKVPPTYVPGVRYGVPWLRRTCGACVFCLRGKENLCPSSVYTGWDADGGYAEYVTVPAAYAYQLPSNYSDEELAPFLCAGIIGYRALRRSELPPGGRLGIYGFGASAHLTAQVALARGAEVNVLTRSAAARALARDLGASWVGDSTDRPPEPLDAAIIFAPAGSLVPVALEALGRGGTLSIAGIYLSEIPPLDYDRQLFQERDVRSVTANTRQDGNEFMSLAAIHPLRVEVSPYPFARADAALADLRAGRIRGVGVLTMP</sequence>
<keyword evidence="5" id="KW-0862">Zinc</keyword>
<feature type="domain" description="Alcohol dehydrogenase-like C-terminal" evidence="9">
    <location>
        <begin position="185"/>
        <end position="298"/>
    </location>
</feature>
<comment type="caution">
    <text evidence="11">The sequence shown here is derived from an EMBL/GenBank/DDBJ whole genome shotgun (WGS) entry which is preliminary data.</text>
</comment>
<evidence type="ECO:0000313" key="12">
    <source>
        <dbReference type="Proteomes" id="UP001595699"/>
    </source>
</evidence>
<organism evidence="11 12">
    <name type="scientific">Tenggerimyces flavus</name>
    <dbReference type="NCBI Taxonomy" id="1708749"/>
    <lineage>
        <taxon>Bacteria</taxon>
        <taxon>Bacillati</taxon>
        <taxon>Actinomycetota</taxon>
        <taxon>Actinomycetes</taxon>
        <taxon>Propionibacteriales</taxon>
        <taxon>Nocardioidaceae</taxon>
        <taxon>Tenggerimyces</taxon>
    </lineage>
</organism>
<dbReference type="Gene3D" id="3.40.50.720">
    <property type="entry name" value="NAD(P)-binding Rossmann-like Domain"/>
    <property type="match status" value="1"/>
</dbReference>
<dbReference type="Proteomes" id="UP001595699">
    <property type="component" value="Unassembled WGS sequence"/>
</dbReference>
<protein>
    <recommendedName>
        <fullName evidence="3">alcohol dehydrogenase</fullName>
        <ecNumber evidence="3">1.1.1.1</ecNumber>
    </recommendedName>
</protein>
<evidence type="ECO:0000256" key="2">
    <source>
        <dbReference type="ARBA" id="ARBA00008072"/>
    </source>
</evidence>
<dbReference type="InterPro" id="IPR013149">
    <property type="entry name" value="ADH-like_C"/>
</dbReference>
<comment type="catalytic activity">
    <reaction evidence="7">
        <text>a secondary alcohol + NAD(+) = a ketone + NADH + H(+)</text>
        <dbReference type="Rhea" id="RHEA:10740"/>
        <dbReference type="ChEBI" id="CHEBI:15378"/>
        <dbReference type="ChEBI" id="CHEBI:17087"/>
        <dbReference type="ChEBI" id="CHEBI:35681"/>
        <dbReference type="ChEBI" id="CHEBI:57540"/>
        <dbReference type="ChEBI" id="CHEBI:57945"/>
        <dbReference type="EC" id="1.1.1.1"/>
    </reaction>
</comment>
<dbReference type="NCBIfam" id="TIGR02822">
    <property type="entry name" value="adh_fam_2"/>
    <property type="match status" value="1"/>
</dbReference>
<keyword evidence="6" id="KW-0560">Oxidoreductase</keyword>
<evidence type="ECO:0000256" key="1">
    <source>
        <dbReference type="ARBA" id="ARBA00001947"/>
    </source>
</evidence>
<evidence type="ECO:0000256" key="4">
    <source>
        <dbReference type="ARBA" id="ARBA00022723"/>
    </source>
</evidence>
<dbReference type="SUPFAM" id="SSF50129">
    <property type="entry name" value="GroES-like"/>
    <property type="match status" value="1"/>
</dbReference>
<keyword evidence="4" id="KW-0479">Metal-binding</keyword>
<evidence type="ECO:0000256" key="5">
    <source>
        <dbReference type="ARBA" id="ARBA00022833"/>
    </source>
</evidence>
<gene>
    <name evidence="11" type="ORF">ACFOUW_04125</name>
</gene>
<evidence type="ECO:0000259" key="10">
    <source>
        <dbReference type="Pfam" id="PF08240"/>
    </source>
</evidence>
<dbReference type="InterPro" id="IPR011032">
    <property type="entry name" value="GroES-like_sf"/>
</dbReference>
<reference evidence="12" key="1">
    <citation type="journal article" date="2019" name="Int. J. Syst. Evol. Microbiol.">
        <title>The Global Catalogue of Microorganisms (GCM) 10K type strain sequencing project: providing services to taxonomists for standard genome sequencing and annotation.</title>
        <authorList>
            <consortium name="The Broad Institute Genomics Platform"/>
            <consortium name="The Broad Institute Genome Sequencing Center for Infectious Disease"/>
            <person name="Wu L."/>
            <person name="Ma J."/>
        </authorList>
    </citation>
    <scope>NUCLEOTIDE SEQUENCE [LARGE SCALE GENOMIC DNA]</scope>
    <source>
        <strain evidence="12">CGMCC 4.7241</strain>
    </source>
</reference>
<dbReference type="EMBL" id="JBHRZH010000004">
    <property type="protein sequence ID" value="MFC3760012.1"/>
    <property type="molecule type" value="Genomic_DNA"/>
</dbReference>
<dbReference type="InterPro" id="IPR014187">
    <property type="entry name" value="ADH_Zn_typ-2"/>
</dbReference>
<evidence type="ECO:0000256" key="3">
    <source>
        <dbReference type="ARBA" id="ARBA00013190"/>
    </source>
</evidence>
<evidence type="ECO:0000313" key="11">
    <source>
        <dbReference type="EMBL" id="MFC3760012.1"/>
    </source>
</evidence>
<feature type="domain" description="Alcohol dehydrogenase-like N-terminal" evidence="10">
    <location>
        <begin position="32"/>
        <end position="142"/>
    </location>
</feature>
<comment type="similarity">
    <text evidence="2">Belongs to the zinc-containing alcohol dehydrogenase family.</text>
</comment>
<dbReference type="CDD" id="cd08298">
    <property type="entry name" value="CAD2"/>
    <property type="match status" value="1"/>
</dbReference>
<evidence type="ECO:0000256" key="7">
    <source>
        <dbReference type="ARBA" id="ARBA00049164"/>
    </source>
</evidence>
<keyword evidence="12" id="KW-1185">Reference proteome</keyword>
<dbReference type="InterPro" id="IPR036291">
    <property type="entry name" value="NAD(P)-bd_dom_sf"/>
</dbReference>
<proteinExistence type="inferred from homology"/>
<dbReference type="Gene3D" id="3.90.180.10">
    <property type="entry name" value="Medium-chain alcohol dehydrogenases, catalytic domain"/>
    <property type="match status" value="1"/>
</dbReference>
<dbReference type="Pfam" id="PF00107">
    <property type="entry name" value="ADH_zinc_N"/>
    <property type="match status" value="1"/>
</dbReference>
<evidence type="ECO:0000256" key="6">
    <source>
        <dbReference type="ARBA" id="ARBA00023002"/>
    </source>
</evidence>
<name>A0ABV7Y5C5_9ACTN</name>
<dbReference type="PANTHER" id="PTHR42940">
    <property type="entry name" value="ALCOHOL DEHYDROGENASE 1-RELATED"/>
    <property type="match status" value="1"/>
</dbReference>
<accession>A0ABV7Y5C5</accession>
<comment type="cofactor">
    <cofactor evidence="1">
        <name>Zn(2+)</name>
        <dbReference type="ChEBI" id="CHEBI:29105"/>
    </cofactor>
</comment>
<dbReference type="InterPro" id="IPR013154">
    <property type="entry name" value="ADH-like_N"/>
</dbReference>
<dbReference type="PANTHER" id="PTHR42940:SF8">
    <property type="entry name" value="VACUOLAR PROTEIN SORTING-ASSOCIATED PROTEIN 11"/>
    <property type="match status" value="1"/>
</dbReference>
<evidence type="ECO:0000259" key="9">
    <source>
        <dbReference type="Pfam" id="PF00107"/>
    </source>
</evidence>
<evidence type="ECO:0000256" key="8">
    <source>
        <dbReference type="ARBA" id="ARBA00049243"/>
    </source>
</evidence>
<dbReference type="SUPFAM" id="SSF51735">
    <property type="entry name" value="NAD(P)-binding Rossmann-fold domains"/>
    <property type="match status" value="1"/>
</dbReference>